<reference evidence="1" key="2">
    <citation type="journal article" date="2019" name="Genome Biol. Evol.">
        <title>Day and night: Metabolic profiles and evolutionary relationships of six axenic non-marine cyanobacteria.</title>
        <authorList>
            <person name="Will S.E."/>
            <person name="Henke P."/>
            <person name="Boedeker C."/>
            <person name="Huang S."/>
            <person name="Brinkmann H."/>
            <person name="Rohde M."/>
            <person name="Jarek M."/>
            <person name="Friedl T."/>
            <person name="Seufert S."/>
            <person name="Schumacher M."/>
            <person name="Overmann J."/>
            <person name="Neumann-Schaal M."/>
            <person name="Petersen J."/>
        </authorList>
    </citation>
    <scope>NUCLEOTIDE SEQUENCE [LARGE SCALE GENOMIC DNA]</scope>
    <source>
        <strain evidence="1">PCC 7102</strain>
    </source>
</reference>
<reference evidence="1" key="1">
    <citation type="submission" date="2018-12" db="EMBL/GenBank/DDBJ databases">
        <authorList>
            <person name="Will S."/>
            <person name="Neumann-Schaal M."/>
            <person name="Henke P."/>
        </authorList>
    </citation>
    <scope>NUCLEOTIDE SEQUENCE</scope>
    <source>
        <strain evidence="1">PCC 7102</strain>
    </source>
</reference>
<sequence>MAYNEFTWGKARQDFGLTAIEGTRFFGEIEPVAPSEMFTDVTRTQFTLGNRNRK</sequence>
<evidence type="ECO:0000313" key="2">
    <source>
        <dbReference type="Proteomes" id="UP000271624"/>
    </source>
</evidence>
<organism evidence="1 2">
    <name type="scientific">Dulcicalothrix desertica PCC 7102</name>
    <dbReference type="NCBI Taxonomy" id="232991"/>
    <lineage>
        <taxon>Bacteria</taxon>
        <taxon>Bacillati</taxon>
        <taxon>Cyanobacteriota</taxon>
        <taxon>Cyanophyceae</taxon>
        <taxon>Nostocales</taxon>
        <taxon>Calotrichaceae</taxon>
        <taxon>Dulcicalothrix</taxon>
    </lineage>
</organism>
<comment type="caution">
    <text evidence="1">The sequence shown here is derived from an EMBL/GenBank/DDBJ whole genome shotgun (WGS) entry which is preliminary data.</text>
</comment>
<accession>A0A3S1AI94</accession>
<evidence type="ECO:0000313" key="1">
    <source>
        <dbReference type="EMBL" id="RUT01378.1"/>
    </source>
</evidence>
<protein>
    <submittedName>
        <fullName evidence="1">Uncharacterized protein</fullName>
    </submittedName>
</protein>
<dbReference type="AlphaFoldDB" id="A0A3S1AI94"/>
<keyword evidence="2" id="KW-1185">Reference proteome</keyword>
<dbReference type="Proteomes" id="UP000271624">
    <property type="component" value="Unassembled WGS sequence"/>
</dbReference>
<name>A0A3S1AI94_9CYAN</name>
<gene>
    <name evidence="1" type="ORF">DSM106972_069290</name>
</gene>
<dbReference type="EMBL" id="RSCL01000020">
    <property type="protein sequence ID" value="RUT01378.1"/>
    <property type="molecule type" value="Genomic_DNA"/>
</dbReference>
<proteinExistence type="predicted"/>